<organism evidence="1 2">
    <name type="scientific">Plantactinospora mayteni</name>
    <dbReference type="NCBI Taxonomy" id="566021"/>
    <lineage>
        <taxon>Bacteria</taxon>
        <taxon>Bacillati</taxon>
        <taxon>Actinomycetota</taxon>
        <taxon>Actinomycetes</taxon>
        <taxon>Micromonosporales</taxon>
        <taxon>Micromonosporaceae</taxon>
        <taxon>Plantactinospora</taxon>
    </lineage>
</organism>
<name>A0ABQ4F058_9ACTN</name>
<sequence>MGGMALRLARTSAEAHLYMELHPCESCGESGFAPASSIVEAEGDLASRYTGSCPSCGTAREFTFRIPDEILLPGDEDPRFGDDRPSELLDAGEWLWLADALARDAPAHPSGVDAEDRQSARIDLLTAASALSEVLKFVPAGADAVPAEALWSGRGREVYAAGPGRFRRLRLEAVRDTYRDVAARFG</sequence>
<keyword evidence="2" id="KW-1185">Reference proteome</keyword>
<gene>
    <name evidence="1" type="ORF">Pma05_68640</name>
</gene>
<dbReference type="Proteomes" id="UP000621500">
    <property type="component" value="Unassembled WGS sequence"/>
</dbReference>
<accession>A0ABQ4F058</accession>
<proteinExistence type="predicted"/>
<evidence type="ECO:0000313" key="2">
    <source>
        <dbReference type="Proteomes" id="UP000621500"/>
    </source>
</evidence>
<dbReference type="EMBL" id="BONX01000052">
    <property type="protein sequence ID" value="GIH00292.1"/>
    <property type="molecule type" value="Genomic_DNA"/>
</dbReference>
<protein>
    <submittedName>
        <fullName evidence="1">Uncharacterized protein</fullName>
    </submittedName>
</protein>
<reference evidence="1 2" key="1">
    <citation type="submission" date="2021-01" db="EMBL/GenBank/DDBJ databases">
        <title>Whole genome shotgun sequence of Plantactinospora mayteni NBRC 109088.</title>
        <authorList>
            <person name="Komaki H."/>
            <person name="Tamura T."/>
        </authorList>
    </citation>
    <scope>NUCLEOTIDE SEQUENCE [LARGE SCALE GENOMIC DNA]</scope>
    <source>
        <strain evidence="1 2">NBRC 109088</strain>
    </source>
</reference>
<evidence type="ECO:0000313" key="1">
    <source>
        <dbReference type="EMBL" id="GIH00292.1"/>
    </source>
</evidence>
<comment type="caution">
    <text evidence="1">The sequence shown here is derived from an EMBL/GenBank/DDBJ whole genome shotgun (WGS) entry which is preliminary data.</text>
</comment>